<dbReference type="RefSeq" id="WP_046769556.1">
    <property type="nucleotide sequence ID" value="NZ_KQ061235.1"/>
</dbReference>
<dbReference type="OrthoDB" id="569152at2"/>
<name>A0A1H2L2H3_9ACTN</name>
<evidence type="ECO:0000313" key="1">
    <source>
        <dbReference type="EMBL" id="SDU74781.1"/>
    </source>
</evidence>
<protein>
    <submittedName>
        <fullName evidence="1">Uncharacterized protein</fullName>
    </submittedName>
</protein>
<dbReference type="AlphaFoldDB" id="A0A1H2L2H3"/>
<organism evidence="1 2">
    <name type="scientific">Jiangella alkaliphila</name>
    <dbReference type="NCBI Taxonomy" id="419479"/>
    <lineage>
        <taxon>Bacteria</taxon>
        <taxon>Bacillati</taxon>
        <taxon>Actinomycetota</taxon>
        <taxon>Actinomycetes</taxon>
        <taxon>Jiangellales</taxon>
        <taxon>Jiangellaceae</taxon>
        <taxon>Jiangella</taxon>
    </lineage>
</organism>
<sequence length="421" mass="45681">MADDLAAVRLQVARQVAHWRAAVLALADLDNFASPEAWRRLERYLGQALRANLSGAVDRLARDGDVLAAELRAAETADELEAVRRHVVRFRRRFLRVETGLEFYGGAVNDRSSPRLGALLAACDVLANRALESVLTPLGRPVPPVLTYLDKGLGASILRAGLRLWDGRTLSAAAAIKLTRHNLNGRPTALLHEAGHQIGFTLGWNDELADELRRELRDDPELAGAWSGWSSEVVGDCIAFVHAGYAAVAALHDVIAGEAVNVYALRPFDPHPIAHLRVLLGTAMATRFFGEGPWTGLARAWLIAHPVGRAPADVRPLIERSVPRLPRIAEVCLLAPMRAFGGRPLTALVDPSRVRPDALVALARDAGASLGVSSHWLWSESLRLLALSGYRAATEPDRAPEIAAEFEAWMLRLGRGVQLAA</sequence>
<dbReference type="EMBL" id="LT629791">
    <property type="protein sequence ID" value="SDU74781.1"/>
    <property type="molecule type" value="Genomic_DNA"/>
</dbReference>
<dbReference type="STRING" id="419479.SAMN04488563_4814"/>
<reference evidence="2" key="1">
    <citation type="submission" date="2016-10" db="EMBL/GenBank/DDBJ databases">
        <authorList>
            <person name="Varghese N."/>
            <person name="Submissions S."/>
        </authorList>
    </citation>
    <scope>NUCLEOTIDE SEQUENCE [LARGE SCALE GENOMIC DNA]</scope>
    <source>
        <strain evidence="2">DSM 45079</strain>
    </source>
</reference>
<evidence type="ECO:0000313" key="2">
    <source>
        <dbReference type="Proteomes" id="UP000182977"/>
    </source>
</evidence>
<gene>
    <name evidence="1" type="ORF">SAMN04488563_4814</name>
</gene>
<keyword evidence="2" id="KW-1185">Reference proteome</keyword>
<proteinExistence type="predicted"/>
<dbReference type="Proteomes" id="UP000182977">
    <property type="component" value="Chromosome I"/>
</dbReference>
<accession>A0A1H2L2H3</accession>